<dbReference type="SMART" id="SM00448">
    <property type="entry name" value="REC"/>
    <property type="match status" value="1"/>
</dbReference>
<evidence type="ECO:0000256" key="3">
    <source>
        <dbReference type="ARBA" id="ARBA00022801"/>
    </source>
</evidence>
<keyword evidence="5 7" id="KW-0597">Phosphoprotein</keyword>
<keyword evidence="11" id="KW-1185">Reference proteome</keyword>
<dbReference type="PROSITE" id="PS50122">
    <property type="entry name" value="CHEB"/>
    <property type="match status" value="1"/>
</dbReference>
<dbReference type="Proteomes" id="UP000184066">
    <property type="component" value="Unassembled WGS sequence"/>
</dbReference>
<dbReference type="CDD" id="cd16432">
    <property type="entry name" value="CheB_Rec"/>
    <property type="match status" value="1"/>
</dbReference>
<dbReference type="InterPro" id="IPR001789">
    <property type="entry name" value="Sig_transdc_resp-reg_receiver"/>
</dbReference>
<evidence type="ECO:0000256" key="2">
    <source>
        <dbReference type="ARBA" id="ARBA00022500"/>
    </source>
</evidence>
<evidence type="ECO:0000256" key="4">
    <source>
        <dbReference type="ARBA" id="ARBA00048267"/>
    </source>
</evidence>
<protein>
    <recommendedName>
        <fullName evidence="5">Protein-glutamate methylesterase/protein-glutamine glutaminase</fullName>
        <ecNumber evidence="5">3.1.1.61</ecNumber>
        <ecNumber evidence="5">3.5.1.44</ecNumber>
    </recommendedName>
</protein>
<evidence type="ECO:0000313" key="10">
    <source>
        <dbReference type="EMBL" id="SHN65939.1"/>
    </source>
</evidence>
<dbReference type="AlphaFoldDB" id="A0A1M7T5C5"/>
<feature type="domain" description="CheB-type methylesterase" evidence="9">
    <location>
        <begin position="154"/>
        <end position="349"/>
    </location>
</feature>
<evidence type="ECO:0000256" key="7">
    <source>
        <dbReference type="PROSITE-ProRule" id="PRU00169"/>
    </source>
</evidence>
<comment type="catalytic activity">
    <reaction evidence="4 5">
        <text>[protein]-L-glutamate 5-O-methyl ester + H2O = L-glutamyl-[protein] + methanol + H(+)</text>
        <dbReference type="Rhea" id="RHEA:23236"/>
        <dbReference type="Rhea" id="RHEA-COMP:10208"/>
        <dbReference type="Rhea" id="RHEA-COMP:10311"/>
        <dbReference type="ChEBI" id="CHEBI:15377"/>
        <dbReference type="ChEBI" id="CHEBI:15378"/>
        <dbReference type="ChEBI" id="CHEBI:17790"/>
        <dbReference type="ChEBI" id="CHEBI:29973"/>
        <dbReference type="ChEBI" id="CHEBI:82795"/>
        <dbReference type="EC" id="3.1.1.61"/>
    </reaction>
</comment>
<organism evidence="10 11">
    <name type="scientific">Oceanicella actignis</name>
    <dbReference type="NCBI Taxonomy" id="1189325"/>
    <lineage>
        <taxon>Bacteria</taxon>
        <taxon>Pseudomonadati</taxon>
        <taxon>Pseudomonadota</taxon>
        <taxon>Alphaproteobacteria</taxon>
        <taxon>Rhodobacterales</taxon>
        <taxon>Paracoccaceae</taxon>
        <taxon>Oceanicella</taxon>
    </lineage>
</organism>
<gene>
    <name evidence="5" type="primary">cheB</name>
    <name evidence="10" type="ORF">SAMN05216200_104187</name>
</gene>
<dbReference type="SUPFAM" id="SSF52172">
    <property type="entry name" value="CheY-like"/>
    <property type="match status" value="1"/>
</dbReference>
<dbReference type="SUPFAM" id="SSF52738">
    <property type="entry name" value="Methylesterase CheB, C-terminal domain"/>
    <property type="match status" value="1"/>
</dbReference>
<comment type="similarity">
    <text evidence="5">Belongs to the CheB family.</text>
</comment>
<evidence type="ECO:0000313" key="11">
    <source>
        <dbReference type="Proteomes" id="UP000184066"/>
    </source>
</evidence>
<dbReference type="InterPro" id="IPR011006">
    <property type="entry name" value="CheY-like_superfamily"/>
</dbReference>
<dbReference type="GO" id="GO:0000156">
    <property type="term" value="F:phosphorelay response regulator activity"/>
    <property type="evidence" value="ECO:0007669"/>
    <property type="project" value="InterPro"/>
</dbReference>
<dbReference type="Pfam" id="PF01339">
    <property type="entry name" value="CheB_methylest"/>
    <property type="match status" value="1"/>
</dbReference>
<dbReference type="GO" id="GO:0005737">
    <property type="term" value="C:cytoplasm"/>
    <property type="evidence" value="ECO:0007669"/>
    <property type="project" value="UniProtKB-SubCell"/>
</dbReference>
<feature type="active site" evidence="5 6">
    <location>
        <position position="195"/>
    </location>
</feature>
<dbReference type="HAMAP" id="MF_00099">
    <property type="entry name" value="CheB_chemtxs"/>
    <property type="match status" value="1"/>
</dbReference>
<dbReference type="Gene3D" id="3.40.50.180">
    <property type="entry name" value="Methylesterase CheB, C-terminal domain"/>
    <property type="match status" value="1"/>
</dbReference>
<dbReference type="EC" id="3.5.1.44" evidence="5"/>
<dbReference type="PANTHER" id="PTHR42872">
    <property type="entry name" value="PROTEIN-GLUTAMATE METHYLESTERASE/PROTEIN-GLUTAMINE GLUTAMINASE"/>
    <property type="match status" value="1"/>
</dbReference>
<dbReference type="PROSITE" id="PS50110">
    <property type="entry name" value="RESPONSE_REGULATORY"/>
    <property type="match status" value="1"/>
</dbReference>
<feature type="active site" evidence="5 6">
    <location>
        <position position="169"/>
    </location>
</feature>
<accession>A0A1M7T5C5</accession>
<dbReference type="EMBL" id="FRDL01000004">
    <property type="protein sequence ID" value="SHN65939.1"/>
    <property type="molecule type" value="Genomic_DNA"/>
</dbReference>
<dbReference type="RefSeq" id="WP_072747142.1">
    <property type="nucleotide sequence ID" value="NZ_FOHL01000004.1"/>
</dbReference>
<name>A0A1M7T5C5_9RHOB</name>
<dbReference type="InterPro" id="IPR008248">
    <property type="entry name" value="CheB-like"/>
</dbReference>
<comment type="function">
    <text evidence="5">Involved in chemotaxis. Part of a chemotaxis signal transduction system that modulates chemotaxis in response to various stimuli. Catalyzes the demethylation of specific methylglutamate residues introduced into the chemoreceptors (methyl-accepting chemotaxis proteins or MCP) by CheR. Also mediates the irreversible deamidation of specific glutamine residues to glutamic acid.</text>
</comment>
<dbReference type="InterPro" id="IPR000673">
    <property type="entry name" value="Sig_transdc_resp-reg_Me-estase"/>
</dbReference>
<feature type="active site" evidence="5 6">
    <location>
        <position position="291"/>
    </location>
</feature>
<dbReference type="GO" id="GO:0008984">
    <property type="term" value="F:protein-glutamate methylesterase activity"/>
    <property type="evidence" value="ECO:0007669"/>
    <property type="project" value="UniProtKB-UniRule"/>
</dbReference>
<feature type="domain" description="Response regulatory" evidence="8">
    <location>
        <begin position="11"/>
        <end position="128"/>
    </location>
</feature>
<evidence type="ECO:0000259" key="9">
    <source>
        <dbReference type="PROSITE" id="PS50122"/>
    </source>
</evidence>
<comment type="domain">
    <text evidence="5">Contains a C-terminal catalytic domain, and an N-terminal region which modulates catalytic activity.</text>
</comment>
<evidence type="ECO:0000256" key="6">
    <source>
        <dbReference type="PROSITE-ProRule" id="PRU00050"/>
    </source>
</evidence>
<dbReference type="InterPro" id="IPR035909">
    <property type="entry name" value="CheB_C"/>
</dbReference>
<dbReference type="EC" id="3.1.1.61" evidence="5"/>
<comment type="catalytic activity">
    <reaction evidence="5">
        <text>L-glutaminyl-[protein] + H2O = L-glutamyl-[protein] + NH4(+)</text>
        <dbReference type="Rhea" id="RHEA:16441"/>
        <dbReference type="Rhea" id="RHEA-COMP:10207"/>
        <dbReference type="Rhea" id="RHEA-COMP:10208"/>
        <dbReference type="ChEBI" id="CHEBI:15377"/>
        <dbReference type="ChEBI" id="CHEBI:28938"/>
        <dbReference type="ChEBI" id="CHEBI:29973"/>
        <dbReference type="ChEBI" id="CHEBI:30011"/>
        <dbReference type="EC" id="3.5.1.44"/>
    </reaction>
</comment>
<proteinExistence type="inferred from homology"/>
<reference evidence="10 11" key="1">
    <citation type="submission" date="2016-12" db="EMBL/GenBank/DDBJ databases">
        <authorList>
            <person name="Song W.-J."/>
            <person name="Kurnit D.M."/>
        </authorList>
    </citation>
    <scope>NUCLEOTIDE SEQUENCE [LARGE SCALE GENOMIC DNA]</scope>
    <source>
        <strain evidence="10 11">CGMCC 1.10808</strain>
    </source>
</reference>
<evidence type="ECO:0000256" key="5">
    <source>
        <dbReference type="HAMAP-Rule" id="MF_00099"/>
    </source>
</evidence>
<dbReference type="Gene3D" id="3.40.50.2300">
    <property type="match status" value="1"/>
</dbReference>
<sequence length="356" mass="37281">MSARSISPRPRVLIVDDSALMRALLKRMLAADGDIDVVGAACDAEEARALIPKLSPDVITLDVELPGMNGITFLERLMRSRPMPVIIVSSHTVSGASATIQALQAGALDVVAKPARRSDMEGFASALRDKVRGARHARLPGFRPAPSTPSAIRPTASAHGRRLIAIGASTGGVGAISSVLAQLPADMPPIVITQHMPPGYLERLAHRLAHQLSRDVAPAEEGEVLAPGMIRLAPSDRHLTVSGRAPHYRVRLSDGPPVSGHRPSVDVLFNSVAQSAGSDALGVLMTGMGRDGAAGLKAMRDAGAYCIGQSRDSCVVYGMPRAAAELGAVDEEIDLDEIAQKIVSVVTLPLISQAAK</sequence>
<comment type="subcellular location">
    <subcellularLocation>
        <location evidence="5">Cytoplasm</location>
    </subcellularLocation>
</comment>
<dbReference type="STRING" id="1189325.SAMN04488119_104187"/>
<dbReference type="PANTHER" id="PTHR42872:SF6">
    <property type="entry name" value="PROTEIN-GLUTAMATE METHYLESTERASE_PROTEIN-GLUTAMINE GLUTAMINASE"/>
    <property type="match status" value="1"/>
</dbReference>
<evidence type="ECO:0000256" key="1">
    <source>
        <dbReference type="ARBA" id="ARBA00022490"/>
    </source>
</evidence>
<dbReference type="NCBIfam" id="NF001965">
    <property type="entry name" value="PRK00742.1"/>
    <property type="match status" value="1"/>
</dbReference>
<dbReference type="CDD" id="cd17541">
    <property type="entry name" value="REC_CheB-like"/>
    <property type="match status" value="1"/>
</dbReference>
<dbReference type="Pfam" id="PF00072">
    <property type="entry name" value="Response_reg"/>
    <property type="match status" value="1"/>
</dbReference>
<dbReference type="NCBIfam" id="NF009206">
    <property type="entry name" value="PRK12555.1"/>
    <property type="match status" value="1"/>
</dbReference>
<keyword evidence="3 5" id="KW-0378">Hydrolase</keyword>
<keyword evidence="1 5" id="KW-0963">Cytoplasm</keyword>
<dbReference type="GO" id="GO:0006935">
    <property type="term" value="P:chemotaxis"/>
    <property type="evidence" value="ECO:0007669"/>
    <property type="project" value="UniProtKB-UniRule"/>
</dbReference>
<dbReference type="PIRSF" id="PIRSF000876">
    <property type="entry name" value="RR_chemtxs_CheB"/>
    <property type="match status" value="1"/>
</dbReference>
<dbReference type="GO" id="GO:0050568">
    <property type="term" value="F:protein-glutamine glutaminase activity"/>
    <property type="evidence" value="ECO:0007669"/>
    <property type="project" value="UniProtKB-UniRule"/>
</dbReference>
<keyword evidence="2 5" id="KW-0145">Chemotaxis</keyword>
<feature type="modified residue" description="4-aspartylphosphate" evidence="5 7">
    <location>
        <position position="62"/>
    </location>
</feature>
<evidence type="ECO:0000259" key="8">
    <source>
        <dbReference type="PROSITE" id="PS50110"/>
    </source>
</evidence>
<comment type="PTM">
    <text evidence="5">Phosphorylated by CheA. Phosphorylation of the N-terminal regulatory domain activates the methylesterase activity.</text>
</comment>